<sequence length="239" mass="26476">MMEKSWKMFARPFSICVGSEDGIQIVIDAGFVPKLVELLQHPSPSVLIPVPRLIATIVSKHKDQIQCVIDCGALRIISDLFNRDYDEQVKAATFLAVISITSGFREHIQAAIDENLIPKLVSLAQNDELGMKKVAVWAISNATLSGSHEQIIFLVEQGCIKPLCDLLLHPDLVIISACLNGLEKILEVGVAEMNIGGGNVNNYTQQIEDAEGLEKIENMQHHENNEISEKAFNILTTYW</sequence>
<reference evidence="6" key="2">
    <citation type="submission" date="2025-08" db="UniProtKB">
        <authorList>
            <consortium name="RefSeq"/>
        </authorList>
    </citation>
    <scope>IDENTIFICATION</scope>
    <source>
        <tissue evidence="6">Leaf</tissue>
    </source>
</reference>
<dbReference type="SMART" id="SM00185">
    <property type="entry name" value="ARM"/>
    <property type="match status" value="4"/>
</dbReference>
<evidence type="ECO:0000256" key="1">
    <source>
        <dbReference type="ARBA" id="ARBA00010394"/>
    </source>
</evidence>
<dbReference type="Proteomes" id="UP000694864">
    <property type="component" value="Chromosome 11"/>
</dbReference>
<dbReference type="PANTHER" id="PTHR23316">
    <property type="entry name" value="IMPORTIN ALPHA"/>
    <property type="match status" value="1"/>
</dbReference>
<name>A0ABM1QNI4_CAMSA</name>
<evidence type="ECO:0000313" key="5">
    <source>
        <dbReference type="Proteomes" id="UP000694864"/>
    </source>
</evidence>
<dbReference type="Pfam" id="PF16186">
    <property type="entry name" value="Arm_3"/>
    <property type="match status" value="1"/>
</dbReference>
<evidence type="ECO:0000256" key="4">
    <source>
        <dbReference type="ARBA" id="ARBA00022927"/>
    </source>
</evidence>
<evidence type="ECO:0000256" key="2">
    <source>
        <dbReference type="ARBA" id="ARBA00022448"/>
    </source>
</evidence>
<dbReference type="InterPro" id="IPR016024">
    <property type="entry name" value="ARM-type_fold"/>
</dbReference>
<keyword evidence="3" id="KW-0677">Repeat</keyword>
<dbReference type="GeneID" id="104725424"/>
<dbReference type="SUPFAM" id="SSF48371">
    <property type="entry name" value="ARM repeat"/>
    <property type="match status" value="1"/>
</dbReference>
<evidence type="ECO:0000313" key="6">
    <source>
        <dbReference type="RefSeq" id="XP_019088322.1"/>
    </source>
</evidence>
<dbReference type="InterPro" id="IPR000225">
    <property type="entry name" value="Armadillo"/>
</dbReference>
<evidence type="ECO:0000256" key="3">
    <source>
        <dbReference type="ARBA" id="ARBA00022737"/>
    </source>
</evidence>
<proteinExistence type="inferred from homology"/>
<dbReference type="RefSeq" id="XP_019088322.1">
    <property type="nucleotide sequence ID" value="XM_019232777.1"/>
</dbReference>
<keyword evidence="2" id="KW-0813">Transport</keyword>
<comment type="similarity">
    <text evidence="1">Belongs to the importin alpha family.</text>
</comment>
<keyword evidence="5" id="KW-1185">Reference proteome</keyword>
<organism evidence="5 6">
    <name type="scientific">Camelina sativa</name>
    <name type="common">False flax</name>
    <name type="synonym">Myagrum sativum</name>
    <dbReference type="NCBI Taxonomy" id="90675"/>
    <lineage>
        <taxon>Eukaryota</taxon>
        <taxon>Viridiplantae</taxon>
        <taxon>Streptophyta</taxon>
        <taxon>Embryophyta</taxon>
        <taxon>Tracheophyta</taxon>
        <taxon>Spermatophyta</taxon>
        <taxon>Magnoliopsida</taxon>
        <taxon>eudicotyledons</taxon>
        <taxon>Gunneridae</taxon>
        <taxon>Pentapetalae</taxon>
        <taxon>rosids</taxon>
        <taxon>malvids</taxon>
        <taxon>Brassicales</taxon>
        <taxon>Brassicaceae</taxon>
        <taxon>Camelineae</taxon>
        <taxon>Camelina</taxon>
    </lineage>
</organism>
<dbReference type="Pfam" id="PF00514">
    <property type="entry name" value="Arm"/>
    <property type="match status" value="3"/>
</dbReference>
<gene>
    <name evidence="6" type="primary">LOC104725424</name>
</gene>
<protein>
    <submittedName>
        <fullName evidence="6">Importin subunit alpha-1-like</fullName>
    </submittedName>
</protein>
<reference evidence="5" key="1">
    <citation type="journal article" date="2014" name="Nat. Commun.">
        <title>The emerging biofuel crop Camelina sativa retains a highly undifferentiated hexaploid genome structure.</title>
        <authorList>
            <person name="Kagale S."/>
            <person name="Koh C."/>
            <person name="Nixon J."/>
            <person name="Bollina V."/>
            <person name="Clarke W.E."/>
            <person name="Tuteja R."/>
            <person name="Spillane C."/>
            <person name="Robinson S.J."/>
            <person name="Links M.G."/>
            <person name="Clarke C."/>
            <person name="Higgins E.E."/>
            <person name="Huebert T."/>
            <person name="Sharpe A.G."/>
            <person name="Parkin I.A."/>
        </authorList>
    </citation>
    <scope>NUCLEOTIDE SEQUENCE [LARGE SCALE GENOMIC DNA]</scope>
    <source>
        <strain evidence="5">cv. DH55</strain>
    </source>
</reference>
<dbReference type="InterPro" id="IPR011989">
    <property type="entry name" value="ARM-like"/>
</dbReference>
<dbReference type="InterPro" id="IPR032413">
    <property type="entry name" value="Arm_3"/>
</dbReference>
<accession>A0ABM1QNI4</accession>
<dbReference type="Gene3D" id="1.25.10.10">
    <property type="entry name" value="Leucine-rich Repeat Variant"/>
    <property type="match status" value="1"/>
</dbReference>
<keyword evidence="4" id="KW-0653">Protein transport</keyword>